<evidence type="ECO:0000313" key="3">
    <source>
        <dbReference type="EMBL" id="SCM80100.1"/>
    </source>
</evidence>
<protein>
    <submittedName>
        <fullName evidence="3">Methyltransferase type 11</fullName>
    </submittedName>
</protein>
<gene>
    <name evidence="3" type="ORF">KL86SPO_30278</name>
</gene>
<accession>A0A212LRP2</accession>
<dbReference type="RefSeq" id="WP_075755625.1">
    <property type="nucleotide sequence ID" value="NZ_LT608335.1"/>
</dbReference>
<dbReference type="GO" id="GO:0008168">
    <property type="term" value="F:methyltransferase activity"/>
    <property type="evidence" value="ECO:0007669"/>
    <property type="project" value="UniProtKB-KW"/>
</dbReference>
<sequence length="238" mass="26939">MTREVIGDYKAYSLAGTDREVRFITDVLNLNPGQSILDLYCGYGRHAIELAKQGFVVTGVDATKDFLDIAAQKAKEANVNMAFEQKDMRDLDYEQQFAAVINMFAAFGYFTDDENANIIKLVAKALQPEGLFLIDLLNKDWMLRNSLNRYWRHPSGEYVLSYKVELEKGIATMKRQLINQVTGAKTQYEFVLRAYSLPEMADIFSYCGLSVIATYGGFDGRAYSSETPRMIILAKKIP</sequence>
<evidence type="ECO:0000256" key="1">
    <source>
        <dbReference type="ARBA" id="ARBA00022679"/>
    </source>
</evidence>
<dbReference type="GO" id="GO:0032259">
    <property type="term" value="P:methylation"/>
    <property type="evidence" value="ECO:0007669"/>
    <property type="project" value="UniProtKB-KW"/>
</dbReference>
<dbReference type="CDD" id="cd02440">
    <property type="entry name" value="AdoMet_MTases"/>
    <property type="match status" value="1"/>
</dbReference>
<keyword evidence="1 3" id="KW-0808">Transferase</keyword>
<dbReference type="InterPro" id="IPR041698">
    <property type="entry name" value="Methyltransf_25"/>
</dbReference>
<dbReference type="Pfam" id="PF13649">
    <property type="entry name" value="Methyltransf_25"/>
    <property type="match status" value="1"/>
</dbReference>
<dbReference type="PANTHER" id="PTHR43861">
    <property type="entry name" value="TRANS-ACONITATE 2-METHYLTRANSFERASE-RELATED"/>
    <property type="match status" value="1"/>
</dbReference>
<keyword evidence="3" id="KW-0489">Methyltransferase</keyword>
<organism evidence="3">
    <name type="scientific">uncultured Sporomusa sp</name>
    <dbReference type="NCBI Taxonomy" id="307249"/>
    <lineage>
        <taxon>Bacteria</taxon>
        <taxon>Bacillati</taxon>
        <taxon>Bacillota</taxon>
        <taxon>Negativicutes</taxon>
        <taxon>Selenomonadales</taxon>
        <taxon>Sporomusaceae</taxon>
        <taxon>Sporomusa</taxon>
        <taxon>environmental samples</taxon>
    </lineage>
</organism>
<dbReference type="Gene3D" id="3.40.50.150">
    <property type="entry name" value="Vaccinia Virus protein VP39"/>
    <property type="match status" value="1"/>
</dbReference>
<dbReference type="Gene3D" id="2.20.25.110">
    <property type="entry name" value="S-adenosyl-L-methionine-dependent methyltransferases"/>
    <property type="match status" value="1"/>
</dbReference>
<dbReference type="EMBL" id="FMJE01000003">
    <property type="protein sequence ID" value="SCM80100.1"/>
    <property type="molecule type" value="Genomic_DNA"/>
</dbReference>
<dbReference type="AlphaFoldDB" id="A0A212LRP2"/>
<feature type="domain" description="Methyltransferase" evidence="2">
    <location>
        <begin position="36"/>
        <end position="130"/>
    </location>
</feature>
<name>A0A212LRP2_9FIRM</name>
<reference evidence="3" key="1">
    <citation type="submission" date="2016-08" db="EMBL/GenBank/DDBJ databases">
        <authorList>
            <person name="Seilhamer J.J."/>
        </authorList>
    </citation>
    <scope>NUCLEOTIDE SEQUENCE</scope>
    <source>
        <strain evidence="3">86</strain>
    </source>
</reference>
<dbReference type="InterPro" id="IPR029063">
    <property type="entry name" value="SAM-dependent_MTases_sf"/>
</dbReference>
<proteinExistence type="predicted"/>
<dbReference type="SUPFAM" id="SSF53335">
    <property type="entry name" value="S-adenosyl-L-methionine-dependent methyltransferases"/>
    <property type="match status" value="1"/>
</dbReference>
<evidence type="ECO:0000259" key="2">
    <source>
        <dbReference type="Pfam" id="PF13649"/>
    </source>
</evidence>